<comment type="caution">
    <text evidence="1">The sequence shown here is derived from an EMBL/GenBank/DDBJ whole genome shotgun (WGS) entry which is preliminary data.</text>
</comment>
<evidence type="ECO:0000313" key="2">
    <source>
        <dbReference type="Proteomes" id="UP001333110"/>
    </source>
</evidence>
<accession>A0AAN7NX72</accession>
<sequence length="227" mass="24652">MSLMSSLALVTIRSSIASPRVGVSITWVKKLSSMHSRSLLDCLQLAVLLFQQMLGWLKSPSRTRACEREASCSWRKKASSVALLIRQPVIDTNYEIPFVASQEDEVLVLRNRPETLVHKKPGGGPARTADPNWPKGYSIPYGVMLSIETGGSCPGSSDRCSGTGWASVRCNIAVSSMISTGSSDEELGSREKNQIGHSAQWKSGEAGKAYGVPTLTYSHFRFVCGLQ</sequence>
<reference evidence="1 2" key="1">
    <citation type="journal article" date="2023" name="J. Hered.">
        <title>Chromosome-level genome of the wood stork (Mycteria americana) provides insight into avian chromosome evolution.</title>
        <authorList>
            <person name="Flamio R. Jr."/>
            <person name="Ramstad K.M."/>
        </authorList>
    </citation>
    <scope>NUCLEOTIDE SEQUENCE [LARGE SCALE GENOMIC DNA]</scope>
    <source>
        <strain evidence="1">JAX WOST 10</strain>
    </source>
</reference>
<gene>
    <name evidence="1" type="ORF">QYF61_015465</name>
</gene>
<organism evidence="1 2">
    <name type="scientific">Mycteria americana</name>
    <name type="common">Wood stork</name>
    <dbReference type="NCBI Taxonomy" id="33587"/>
    <lineage>
        <taxon>Eukaryota</taxon>
        <taxon>Metazoa</taxon>
        <taxon>Chordata</taxon>
        <taxon>Craniata</taxon>
        <taxon>Vertebrata</taxon>
        <taxon>Euteleostomi</taxon>
        <taxon>Archelosauria</taxon>
        <taxon>Archosauria</taxon>
        <taxon>Dinosauria</taxon>
        <taxon>Saurischia</taxon>
        <taxon>Theropoda</taxon>
        <taxon>Coelurosauria</taxon>
        <taxon>Aves</taxon>
        <taxon>Neognathae</taxon>
        <taxon>Neoaves</taxon>
        <taxon>Aequornithes</taxon>
        <taxon>Ciconiiformes</taxon>
        <taxon>Ciconiidae</taxon>
        <taxon>Mycteria</taxon>
    </lineage>
</organism>
<feature type="non-terminal residue" evidence="1">
    <location>
        <position position="227"/>
    </location>
</feature>
<proteinExistence type="predicted"/>
<dbReference type="EMBL" id="JAUNZN010000007">
    <property type="protein sequence ID" value="KAK4818603.1"/>
    <property type="molecule type" value="Genomic_DNA"/>
</dbReference>
<protein>
    <submittedName>
        <fullName evidence="1">Uncharacterized protein</fullName>
    </submittedName>
</protein>
<evidence type="ECO:0000313" key="1">
    <source>
        <dbReference type="EMBL" id="KAK4818603.1"/>
    </source>
</evidence>
<dbReference type="Proteomes" id="UP001333110">
    <property type="component" value="Unassembled WGS sequence"/>
</dbReference>
<dbReference type="AlphaFoldDB" id="A0AAN7NX72"/>
<keyword evidence="2" id="KW-1185">Reference proteome</keyword>
<name>A0AAN7NX72_MYCAM</name>